<gene>
    <name evidence="1" type="ORF">SAMN05444365_10613</name>
</gene>
<dbReference type="EMBL" id="FNPH01000006">
    <property type="protein sequence ID" value="SDZ14617.1"/>
    <property type="molecule type" value="Genomic_DNA"/>
</dbReference>
<organism evidence="1 2">
    <name type="scientific">Micromonospora pattaloongensis</name>
    <dbReference type="NCBI Taxonomy" id="405436"/>
    <lineage>
        <taxon>Bacteria</taxon>
        <taxon>Bacillati</taxon>
        <taxon>Actinomycetota</taxon>
        <taxon>Actinomycetes</taxon>
        <taxon>Micromonosporales</taxon>
        <taxon>Micromonosporaceae</taxon>
        <taxon>Micromonospora</taxon>
    </lineage>
</organism>
<keyword evidence="2" id="KW-1185">Reference proteome</keyword>
<protein>
    <submittedName>
        <fullName evidence="1">Uncharacterized protein</fullName>
    </submittedName>
</protein>
<reference evidence="2" key="1">
    <citation type="submission" date="2016-10" db="EMBL/GenBank/DDBJ databases">
        <authorList>
            <person name="Varghese N."/>
            <person name="Submissions S."/>
        </authorList>
    </citation>
    <scope>NUCLEOTIDE SEQUENCE [LARGE SCALE GENOMIC DNA]</scope>
    <source>
        <strain evidence="2">DSM 45245</strain>
    </source>
</reference>
<name>A0A1H3QMJ8_9ACTN</name>
<proteinExistence type="predicted"/>
<dbReference type="AlphaFoldDB" id="A0A1H3QMJ8"/>
<dbReference type="STRING" id="405436.SAMN05444365_10613"/>
<evidence type="ECO:0000313" key="2">
    <source>
        <dbReference type="Proteomes" id="UP000242415"/>
    </source>
</evidence>
<evidence type="ECO:0000313" key="1">
    <source>
        <dbReference type="EMBL" id="SDZ14617.1"/>
    </source>
</evidence>
<accession>A0A1H3QMJ8</accession>
<sequence length="672" mass="68910">MGSGDVMASLLWRARAGIRTERMPCFAGHGMADPAYRPPRLPYVSVVGPLNVELEPERDPPRAAHLWVQTPGHVAGAPRTAAETVPAPGPLTLVLDGEVQVTATVDAGALAGQPLTSDGVAVAVAAAAEDALRDAIHAGAARSGGVPVTDPERVAELAALTVRWDATGRRFVISSGRRGTRPVADPDGRPSGVAVPAPAGTVATALGLAGVTGTPGRLVRHRRPLPTAVAVDVRVDLWAGSQLELADALDTWIRVTPTRGQLLERPALLAADVAQGATALRLQLQGDPGTRWTLLQLEPTGGGATGLTDRRTGRAPVLDGATATEDGIRLDGAASAQCTFFDPPPVPLPWLPEHPAIDGYAVTAGLRFDAGAAVGDTAPVLTLEHAAVPVLSVQVEHVAGTNGGEPQARIRAEARRDDGTHLAAAVATVAATRLVAGVELHVVADAATGVVTMFLDGAPVGAPNGDPAPGTPAAGPGLALRLGAAAGVTPAVTVGHVHVQGRPLGPPDPRSRAGVAPAAAWAPGDPVSLGRTEDGVTASGEVFAATVVAVDGDELILDRPVVGSFPRAASLVFARPLFFSQRQLRRQDDLMNRLYRICAEYRVSTFLDERFPSVSAPLVETPRIDITDFSRAVRPAPGHPGTRAVLVTGSAAPLPTTATTTADIALSEAPHG</sequence>
<dbReference type="Proteomes" id="UP000242415">
    <property type="component" value="Unassembled WGS sequence"/>
</dbReference>